<organism evidence="2">
    <name type="scientific">Spongospora subterranea</name>
    <dbReference type="NCBI Taxonomy" id="70186"/>
    <lineage>
        <taxon>Eukaryota</taxon>
        <taxon>Sar</taxon>
        <taxon>Rhizaria</taxon>
        <taxon>Endomyxa</taxon>
        <taxon>Phytomyxea</taxon>
        <taxon>Plasmodiophorida</taxon>
        <taxon>Plasmodiophoridae</taxon>
        <taxon>Spongospora</taxon>
    </lineage>
</organism>
<protein>
    <submittedName>
        <fullName evidence="2">Uncharacterized protein</fullName>
    </submittedName>
</protein>
<dbReference type="EMBL" id="HACM01000581">
    <property type="protein sequence ID" value="CRZ01023.1"/>
    <property type="molecule type" value="Transcribed_RNA"/>
</dbReference>
<name>A0A0H5QG44_9EUKA</name>
<accession>A0A0H5QG44</accession>
<dbReference type="AlphaFoldDB" id="A0A0H5QG44"/>
<reference evidence="2" key="1">
    <citation type="submission" date="2015-04" db="EMBL/GenBank/DDBJ databases">
        <title>The genome sequence of the plant pathogenic Rhizarian Plasmodiophora brassicae reveals insights in its biotrophic life cycle and the origin of chitin synthesis.</title>
        <authorList>
            <person name="Schwelm A."/>
            <person name="Fogelqvist J."/>
            <person name="Knaust A."/>
            <person name="Julke S."/>
            <person name="Lilja T."/>
            <person name="Dhandapani V."/>
            <person name="Bonilla-Rosso G."/>
            <person name="Karlsson M."/>
            <person name="Shevchenko A."/>
            <person name="Choi S.R."/>
            <person name="Kim H.G."/>
            <person name="Park J.Y."/>
            <person name="Lim Y.P."/>
            <person name="Ludwig-Muller J."/>
            <person name="Dixelius C."/>
        </authorList>
    </citation>
    <scope>NUCLEOTIDE SEQUENCE</scope>
    <source>
        <tissue evidence="2">Potato root galls</tissue>
    </source>
</reference>
<feature type="region of interest" description="Disordered" evidence="1">
    <location>
        <begin position="1"/>
        <end position="21"/>
    </location>
</feature>
<evidence type="ECO:0000256" key="1">
    <source>
        <dbReference type="SAM" id="MobiDB-lite"/>
    </source>
</evidence>
<proteinExistence type="predicted"/>
<evidence type="ECO:0000313" key="2">
    <source>
        <dbReference type="EMBL" id="CRZ01023.1"/>
    </source>
</evidence>
<sequence length="105" mass="12043">MKCEKRHNTNRMNNNIGKVPTFERPHDKVILTGPNNLLDSMKTRTLFNQVKIKGKHQKNSVLRLFGNLEPLSMESPWHINPLVSMSTEVIPLSLNQIGRKTFPPV</sequence>